<organism evidence="21 22">
    <name type="scientific">Abyssobacteria bacterium (strain SURF_5)</name>
    <dbReference type="NCBI Taxonomy" id="2093360"/>
    <lineage>
        <taxon>Bacteria</taxon>
        <taxon>Pseudomonadati</taxon>
        <taxon>Candidatus Hydrogenedentota</taxon>
        <taxon>Candidatus Abyssobacteria</taxon>
    </lineage>
</organism>
<evidence type="ECO:0000256" key="11">
    <source>
        <dbReference type="ARBA" id="ARBA00022967"/>
    </source>
</evidence>
<comment type="caution">
    <text evidence="21">The sequence shown here is derived from an EMBL/GenBank/DDBJ whole genome shotgun (WGS) entry which is preliminary data.</text>
</comment>
<dbReference type="NCBIfam" id="TIGR01511">
    <property type="entry name" value="ATPase-IB1_Cu"/>
    <property type="match status" value="1"/>
</dbReference>
<comment type="subcellular location">
    <subcellularLocation>
        <location evidence="18">Cell membrane</location>
    </subcellularLocation>
    <subcellularLocation>
        <location evidence="1">Endomembrane system</location>
        <topology evidence="1">Multi-pass membrane protein</topology>
    </subcellularLocation>
</comment>
<dbReference type="InterPro" id="IPR001757">
    <property type="entry name" value="P_typ_ATPase"/>
</dbReference>
<comment type="catalytic activity">
    <reaction evidence="17">
        <text>Cu(2+)(in) + ATP + H2O = Cu(2+)(out) + ADP + phosphate + H(+)</text>
        <dbReference type="Rhea" id="RHEA:10376"/>
        <dbReference type="ChEBI" id="CHEBI:15377"/>
        <dbReference type="ChEBI" id="CHEBI:15378"/>
        <dbReference type="ChEBI" id="CHEBI:29036"/>
        <dbReference type="ChEBI" id="CHEBI:30616"/>
        <dbReference type="ChEBI" id="CHEBI:43474"/>
        <dbReference type="ChEBI" id="CHEBI:456216"/>
        <dbReference type="EC" id="7.2.2.9"/>
    </reaction>
</comment>
<dbReference type="InterPro" id="IPR036412">
    <property type="entry name" value="HAD-like_sf"/>
</dbReference>
<evidence type="ECO:0000256" key="10">
    <source>
        <dbReference type="ARBA" id="ARBA00022842"/>
    </source>
</evidence>
<dbReference type="EMBL" id="QZKU01000042">
    <property type="protein sequence ID" value="RJP23871.1"/>
    <property type="molecule type" value="Genomic_DNA"/>
</dbReference>
<dbReference type="InterPro" id="IPR017969">
    <property type="entry name" value="Heavy-metal-associated_CS"/>
</dbReference>
<feature type="transmembrane region" description="Helical" evidence="18">
    <location>
        <begin position="306"/>
        <end position="328"/>
    </location>
</feature>
<dbReference type="PROSITE" id="PS50846">
    <property type="entry name" value="HMA_2"/>
    <property type="match status" value="3"/>
</dbReference>
<evidence type="ECO:0000256" key="14">
    <source>
        <dbReference type="ARBA" id="ARBA00023065"/>
    </source>
</evidence>
<proteinExistence type="inferred from homology"/>
<feature type="transmembrane region" description="Helical" evidence="18">
    <location>
        <begin position="334"/>
        <end position="352"/>
    </location>
</feature>
<dbReference type="SUPFAM" id="SSF55008">
    <property type="entry name" value="HMA, heavy metal-associated domain"/>
    <property type="match status" value="3"/>
</dbReference>
<evidence type="ECO:0000256" key="19">
    <source>
        <dbReference type="SAM" id="MobiDB-lite"/>
    </source>
</evidence>
<evidence type="ECO:0000256" key="4">
    <source>
        <dbReference type="ARBA" id="ARBA00022692"/>
    </source>
</evidence>
<evidence type="ECO:0000256" key="1">
    <source>
        <dbReference type="ARBA" id="ARBA00004127"/>
    </source>
</evidence>
<keyword evidence="15 18" id="KW-0472">Membrane</keyword>
<dbReference type="GO" id="GO:0055070">
    <property type="term" value="P:copper ion homeostasis"/>
    <property type="evidence" value="ECO:0007669"/>
    <property type="project" value="TreeGrafter"/>
</dbReference>
<dbReference type="InterPro" id="IPR036163">
    <property type="entry name" value="HMA_dom_sf"/>
</dbReference>
<evidence type="ECO:0000256" key="6">
    <source>
        <dbReference type="ARBA" id="ARBA00022737"/>
    </source>
</evidence>
<keyword evidence="14" id="KW-0406">Ion transport</keyword>
<dbReference type="InterPro" id="IPR023299">
    <property type="entry name" value="ATPase_P-typ_cyto_dom_N"/>
</dbReference>
<keyword evidence="7 18" id="KW-0547">Nucleotide-binding</keyword>
<evidence type="ECO:0000256" key="16">
    <source>
        <dbReference type="ARBA" id="ARBA00038904"/>
    </source>
</evidence>
<feature type="transmembrane region" description="Helical" evidence="18">
    <location>
        <begin position="272"/>
        <end position="294"/>
    </location>
</feature>
<evidence type="ECO:0000256" key="13">
    <source>
        <dbReference type="ARBA" id="ARBA00023008"/>
    </source>
</evidence>
<dbReference type="Proteomes" id="UP000265882">
    <property type="component" value="Unassembled WGS sequence"/>
</dbReference>
<dbReference type="Gene3D" id="3.40.1110.10">
    <property type="entry name" value="Calcium-transporting ATPase, cytoplasmic domain N"/>
    <property type="match status" value="1"/>
</dbReference>
<gene>
    <name evidence="21" type="ORF">C4520_05370</name>
</gene>
<dbReference type="FunFam" id="2.70.150.10:FF:000002">
    <property type="entry name" value="Copper-transporting ATPase 1, putative"/>
    <property type="match status" value="1"/>
</dbReference>
<dbReference type="PANTHER" id="PTHR43520">
    <property type="entry name" value="ATP7, ISOFORM B"/>
    <property type="match status" value="1"/>
</dbReference>
<dbReference type="SUPFAM" id="SSF81653">
    <property type="entry name" value="Calcium ATPase, transduction domain A"/>
    <property type="match status" value="1"/>
</dbReference>
<dbReference type="FunFam" id="3.30.70.100:FF:000005">
    <property type="entry name" value="Copper-exporting P-type ATPase A"/>
    <property type="match status" value="1"/>
</dbReference>
<keyword evidence="13" id="KW-0186">Copper</keyword>
<dbReference type="InterPro" id="IPR008250">
    <property type="entry name" value="ATPase_P-typ_transduc_dom_A_sf"/>
</dbReference>
<feature type="compositionally biased region" description="Acidic residues" evidence="19">
    <location>
        <begin position="65"/>
        <end position="76"/>
    </location>
</feature>
<dbReference type="Pfam" id="PF00122">
    <property type="entry name" value="E1-E2_ATPase"/>
    <property type="match status" value="1"/>
</dbReference>
<dbReference type="Gene3D" id="3.30.70.100">
    <property type="match status" value="3"/>
</dbReference>
<dbReference type="GO" id="GO:0012505">
    <property type="term" value="C:endomembrane system"/>
    <property type="evidence" value="ECO:0007669"/>
    <property type="project" value="UniProtKB-SubCell"/>
</dbReference>
<feature type="domain" description="HMA" evidence="20">
    <location>
        <begin position="92"/>
        <end position="158"/>
    </location>
</feature>
<reference evidence="21 22" key="1">
    <citation type="journal article" date="2017" name="ISME J.">
        <title>Energy and carbon metabolisms in a deep terrestrial subsurface fluid microbial community.</title>
        <authorList>
            <person name="Momper L."/>
            <person name="Jungbluth S.P."/>
            <person name="Lee M.D."/>
            <person name="Amend J.P."/>
        </authorList>
    </citation>
    <scope>NUCLEOTIDE SEQUENCE [LARGE SCALE GENOMIC DNA]</scope>
    <source>
        <strain evidence="21">SURF_5</strain>
    </source>
</reference>
<dbReference type="GO" id="GO:0005524">
    <property type="term" value="F:ATP binding"/>
    <property type="evidence" value="ECO:0007669"/>
    <property type="project" value="UniProtKB-UniRule"/>
</dbReference>
<evidence type="ECO:0000256" key="3">
    <source>
        <dbReference type="ARBA" id="ARBA00022448"/>
    </source>
</evidence>
<dbReference type="Pfam" id="PF00702">
    <property type="entry name" value="Hydrolase"/>
    <property type="match status" value="1"/>
</dbReference>
<dbReference type="InterPro" id="IPR018303">
    <property type="entry name" value="ATPase_P-typ_P_site"/>
</dbReference>
<evidence type="ECO:0000256" key="15">
    <source>
        <dbReference type="ARBA" id="ARBA00023136"/>
    </source>
</evidence>
<dbReference type="InterPro" id="IPR044492">
    <property type="entry name" value="P_typ_ATPase_HD_dom"/>
</dbReference>
<evidence type="ECO:0000256" key="2">
    <source>
        <dbReference type="ARBA" id="ARBA00006024"/>
    </source>
</evidence>
<dbReference type="SFLD" id="SFLDG00002">
    <property type="entry name" value="C1.7:_P-type_atpase_like"/>
    <property type="match status" value="1"/>
</dbReference>
<dbReference type="SFLD" id="SFLDF00027">
    <property type="entry name" value="p-type_atpase"/>
    <property type="match status" value="1"/>
</dbReference>
<dbReference type="FunFam" id="3.30.70.100:FF:000001">
    <property type="entry name" value="ATPase copper transporting beta"/>
    <property type="match status" value="2"/>
</dbReference>
<dbReference type="InterPro" id="IPR027256">
    <property type="entry name" value="P-typ_ATPase_IB"/>
</dbReference>
<dbReference type="InterPro" id="IPR059000">
    <property type="entry name" value="ATPase_P-type_domA"/>
</dbReference>
<feature type="transmembrane region" description="Helical" evidence="18">
    <location>
        <begin position="865"/>
        <end position="882"/>
    </location>
</feature>
<keyword evidence="3" id="KW-0813">Transport</keyword>
<evidence type="ECO:0000259" key="20">
    <source>
        <dbReference type="PROSITE" id="PS50846"/>
    </source>
</evidence>
<evidence type="ECO:0000256" key="5">
    <source>
        <dbReference type="ARBA" id="ARBA00022723"/>
    </source>
</evidence>
<dbReference type="Gene3D" id="3.40.50.1000">
    <property type="entry name" value="HAD superfamily/HAD-like"/>
    <property type="match status" value="1"/>
</dbReference>
<feature type="region of interest" description="Disordered" evidence="19">
    <location>
        <begin position="63"/>
        <end position="92"/>
    </location>
</feature>
<dbReference type="GO" id="GO:0016887">
    <property type="term" value="F:ATP hydrolysis activity"/>
    <property type="evidence" value="ECO:0007669"/>
    <property type="project" value="InterPro"/>
</dbReference>
<evidence type="ECO:0000256" key="9">
    <source>
        <dbReference type="ARBA" id="ARBA00022840"/>
    </source>
</evidence>
<dbReference type="GO" id="GO:0005886">
    <property type="term" value="C:plasma membrane"/>
    <property type="evidence" value="ECO:0007669"/>
    <property type="project" value="UniProtKB-SubCell"/>
</dbReference>
<keyword evidence="12 18" id="KW-1133">Transmembrane helix</keyword>
<keyword evidence="6" id="KW-0677">Repeat</keyword>
<dbReference type="PANTHER" id="PTHR43520:SF8">
    <property type="entry name" value="P-TYPE CU(+) TRANSPORTER"/>
    <property type="match status" value="1"/>
</dbReference>
<keyword evidence="8" id="KW-0187">Copper transport</keyword>
<dbReference type="AlphaFoldDB" id="A0A3A4P7K1"/>
<evidence type="ECO:0000313" key="21">
    <source>
        <dbReference type="EMBL" id="RJP23871.1"/>
    </source>
</evidence>
<keyword evidence="9 18" id="KW-0067">ATP-binding</keyword>
<dbReference type="InterPro" id="IPR006121">
    <property type="entry name" value="HMA_dom"/>
</dbReference>
<dbReference type="SFLD" id="SFLDS00003">
    <property type="entry name" value="Haloacid_Dehalogenase"/>
    <property type="match status" value="1"/>
</dbReference>
<dbReference type="NCBIfam" id="TIGR01525">
    <property type="entry name" value="ATPase-IB_hvy"/>
    <property type="match status" value="1"/>
</dbReference>
<dbReference type="SUPFAM" id="SSF81665">
    <property type="entry name" value="Calcium ATPase, transmembrane domain M"/>
    <property type="match status" value="1"/>
</dbReference>
<dbReference type="CDD" id="cd02094">
    <property type="entry name" value="P-type_ATPase_Cu-like"/>
    <property type="match status" value="1"/>
</dbReference>
<feature type="transmembrane region" description="Helical" evidence="18">
    <location>
        <begin position="840"/>
        <end position="859"/>
    </location>
</feature>
<accession>A0A3A4P7K1</accession>
<dbReference type="PROSITE" id="PS00154">
    <property type="entry name" value="ATPASE_E1_E2"/>
    <property type="match status" value="1"/>
</dbReference>
<evidence type="ECO:0000256" key="12">
    <source>
        <dbReference type="ARBA" id="ARBA00022989"/>
    </source>
</evidence>
<dbReference type="EC" id="7.2.2.9" evidence="16"/>
<dbReference type="InterPro" id="IPR023214">
    <property type="entry name" value="HAD_sf"/>
</dbReference>
<keyword evidence="18" id="KW-1003">Cell membrane</keyword>
<dbReference type="SUPFAM" id="SSF56784">
    <property type="entry name" value="HAD-like"/>
    <property type="match status" value="1"/>
</dbReference>
<evidence type="ECO:0000256" key="18">
    <source>
        <dbReference type="RuleBase" id="RU362081"/>
    </source>
</evidence>
<evidence type="ECO:0000256" key="7">
    <source>
        <dbReference type="ARBA" id="ARBA00022741"/>
    </source>
</evidence>
<evidence type="ECO:0000256" key="8">
    <source>
        <dbReference type="ARBA" id="ARBA00022796"/>
    </source>
</evidence>
<dbReference type="PRINTS" id="PR00941">
    <property type="entry name" value="CDATPASE"/>
</dbReference>
<feature type="transmembrane region" description="Helical" evidence="18">
    <location>
        <begin position="489"/>
        <end position="508"/>
    </location>
</feature>
<dbReference type="GO" id="GO:0043682">
    <property type="term" value="F:P-type divalent copper transporter activity"/>
    <property type="evidence" value="ECO:0007669"/>
    <property type="project" value="UniProtKB-EC"/>
</dbReference>
<dbReference type="InterPro" id="IPR006122">
    <property type="entry name" value="HMA_Cu_ion-bd"/>
</dbReference>
<feature type="transmembrane region" description="Helical" evidence="18">
    <location>
        <begin position="244"/>
        <end position="266"/>
    </location>
</feature>
<dbReference type="Gene3D" id="2.70.150.10">
    <property type="entry name" value="Calcium-transporting ATPase, cytoplasmic transduction domain A"/>
    <property type="match status" value="1"/>
</dbReference>
<comment type="similarity">
    <text evidence="2 18">Belongs to the cation transport ATPase (P-type) (TC 3.A.3) family. Type IB subfamily.</text>
</comment>
<keyword evidence="5 18" id="KW-0479">Metal-binding</keyword>
<feature type="domain" description="HMA" evidence="20">
    <location>
        <begin position="165"/>
        <end position="231"/>
    </location>
</feature>
<feature type="transmembrane region" description="Helical" evidence="18">
    <location>
        <begin position="520"/>
        <end position="542"/>
    </location>
</feature>
<evidence type="ECO:0000256" key="17">
    <source>
        <dbReference type="ARBA" id="ARBA00047424"/>
    </source>
</evidence>
<feature type="domain" description="HMA" evidence="20">
    <location>
        <begin position="2"/>
        <end position="68"/>
    </location>
</feature>
<dbReference type="Pfam" id="PF00403">
    <property type="entry name" value="HMA"/>
    <property type="match status" value="3"/>
</dbReference>
<evidence type="ECO:0000313" key="22">
    <source>
        <dbReference type="Proteomes" id="UP000265882"/>
    </source>
</evidence>
<sequence>MRAKTFAVNGMTCNHCVQTVTKALKNVAGVESADVSLERRSADVRYDEKKTDPGAIRRAIIEAGYETDEDSGESDETGSGGDSIASRDSPARRSRFKISGMTCANCARTIERGVQAVEGVVSASVNLVAETLTVEYADGAVDAEAVKKKVESLGYGAALRDGEAETLIFRPSGMHCSSCAGTIESRLRQTAGIRSVSVNFAAERATVEFDSSQIDKSQIFRVVRDLGYTPEEELEEEPEDKRDLYWLLYSIILSIPIVSSMYVNVFGTAEPYVLFVFTTLLQFTAGLTFYSGAYHSLKNRFANMDVLVALGISAAYLYSAAVTFFPSYMPSAHLFYETSALLIVFIRFGKMLEARAKGRASRALRKLLELQAERARLLVNGTEREVSASEVTIDDVVVVRAGEKIPVDGVIVEGSSSIDESMISGESVPVDKEPGNEVIGATINRTGLLTIRATRVGRDSVLSQIVRMVEEAQSDKAPIQRFADVVSNYFVPAVVVTAAATFILWLSFGSPAAIGGGSVFIFALSAAIAVLVIACPCALGLATPTAIMVGSGIGLNRGILFKRASVLENISRLQTIVFDKTGTLTEGAPRVTDVVALDGSLDEKGLLELAAVAESKSSHPLARAVAEEAKRLGLHIEEPSACEEAGGKGIICRLNNGADAELIVGNLKLLRQYSVEMGRGEEAAADLMADGKTIVYVASGSKLRGLVALADAPKQNAARALDELRRLGLKTCMITGDNRRAADAIARDLGIGEVEAEVMPGEKIEAIRKFQSNNQRVGMVGDGINDAPALAQADIGIAIGSGTDIAKETGDVVLVKSDLMDVVRAIRLGRLTLRKVKQNLFWAMIYNTIGIPIAALGFLEPRWAGLAMALSSVSVVTNSLLLKRSGRKL</sequence>
<dbReference type="InterPro" id="IPR023298">
    <property type="entry name" value="ATPase_P-typ_TM_dom_sf"/>
</dbReference>
<keyword evidence="11" id="KW-1278">Translocase</keyword>
<dbReference type="NCBIfam" id="TIGR00003">
    <property type="entry name" value="copper ion binding protein"/>
    <property type="match status" value="2"/>
</dbReference>
<keyword evidence="10" id="KW-0460">Magnesium</keyword>
<name>A0A3A4P7K1_ABYX5</name>
<keyword evidence="4 18" id="KW-0812">Transmembrane</keyword>
<dbReference type="PRINTS" id="PR00119">
    <property type="entry name" value="CATATPASE"/>
</dbReference>
<dbReference type="NCBIfam" id="TIGR01494">
    <property type="entry name" value="ATPase_P-type"/>
    <property type="match status" value="1"/>
</dbReference>
<dbReference type="PROSITE" id="PS01047">
    <property type="entry name" value="HMA_1"/>
    <property type="match status" value="2"/>
</dbReference>
<dbReference type="CDD" id="cd00371">
    <property type="entry name" value="HMA"/>
    <property type="match status" value="3"/>
</dbReference>
<protein>
    <recommendedName>
        <fullName evidence="16">P-type Cu(2+) transporter</fullName>
        <ecNumber evidence="16">7.2.2.9</ecNumber>
    </recommendedName>
</protein>
<dbReference type="GO" id="GO:0005507">
    <property type="term" value="F:copper ion binding"/>
    <property type="evidence" value="ECO:0007669"/>
    <property type="project" value="InterPro"/>
</dbReference>